<dbReference type="InterPro" id="IPR027417">
    <property type="entry name" value="P-loop_NTPase"/>
</dbReference>
<keyword evidence="4 5" id="KW-0067">ATP-binding</keyword>
<name>A0ABY3YVQ2_STRRM</name>
<sequence length="133" mass="13903">MCRRTLGHEPATAGFLRARAARSATAGLLRRLGHPEIDPGAPVGSLSAAGQQIASMARALSHDVRLIVMDEPSAALDPDEVANLFRIVADLTGAGVAVVYISHRLEEVRRAGDRATALKDGRAVARDLDAASG</sequence>
<dbReference type="EMBL" id="CP094298">
    <property type="protein sequence ID" value="UNZ01825.1"/>
    <property type="molecule type" value="Genomic_DNA"/>
</dbReference>
<accession>A0ABY3YVQ2</accession>
<keyword evidence="3" id="KW-0547">Nucleotide-binding</keyword>
<proteinExistence type="predicted"/>
<protein>
    <submittedName>
        <fullName evidence="5">Arabinose import ATP-binding protein AraG</fullName>
    </submittedName>
</protein>
<dbReference type="GO" id="GO:0005524">
    <property type="term" value="F:ATP binding"/>
    <property type="evidence" value="ECO:0007669"/>
    <property type="project" value="UniProtKB-KW"/>
</dbReference>
<evidence type="ECO:0000256" key="4">
    <source>
        <dbReference type="ARBA" id="ARBA00022840"/>
    </source>
</evidence>
<keyword evidence="6" id="KW-1185">Reference proteome</keyword>
<evidence type="ECO:0000256" key="3">
    <source>
        <dbReference type="ARBA" id="ARBA00022741"/>
    </source>
</evidence>
<keyword evidence="2" id="KW-0677">Repeat</keyword>
<dbReference type="InterPro" id="IPR050107">
    <property type="entry name" value="ABC_carbohydrate_import_ATPase"/>
</dbReference>
<evidence type="ECO:0000256" key="1">
    <source>
        <dbReference type="ARBA" id="ARBA00022448"/>
    </source>
</evidence>
<evidence type="ECO:0000313" key="6">
    <source>
        <dbReference type="Proteomes" id="UP000829494"/>
    </source>
</evidence>
<dbReference type="PANTHER" id="PTHR43790">
    <property type="entry name" value="CARBOHYDRATE TRANSPORT ATP-BINDING PROTEIN MG119-RELATED"/>
    <property type="match status" value="1"/>
</dbReference>
<reference evidence="5 6" key="1">
    <citation type="submission" date="2022-03" db="EMBL/GenBank/DDBJ databases">
        <title>Complete genome of Streptomyces rimosus ssp. rimosus R7 (=ATCC 10970).</title>
        <authorList>
            <person name="Beganovic S."/>
            <person name="Ruckert C."/>
            <person name="Busche T."/>
            <person name="Kalinowski J."/>
            <person name="Wittmann C."/>
        </authorList>
    </citation>
    <scope>NUCLEOTIDE SEQUENCE [LARGE SCALE GENOMIC DNA]</scope>
    <source>
        <strain evidence="5 6">R7</strain>
    </source>
</reference>
<dbReference type="SUPFAM" id="SSF52540">
    <property type="entry name" value="P-loop containing nucleoside triphosphate hydrolases"/>
    <property type="match status" value="1"/>
</dbReference>
<keyword evidence="1" id="KW-0813">Transport</keyword>
<dbReference type="PANTHER" id="PTHR43790:SF9">
    <property type="entry name" value="GALACTOFURANOSE TRANSPORTER ATP-BINDING PROTEIN YTFR"/>
    <property type="match status" value="1"/>
</dbReference>
<evidence type="ECO:0000256" key="2">
    <source>
        <dbReference type="ARBA" id="ARBA00022737"/>
    </source>
</evidence>
<dbReference type="Proteomes" id="UP000829494">
    <property type="component" value="Chromosome"/>
</dbReference>
<dbReference type="Gene3D" id="3.40.50.300">
    <property type="entry name" value="P-loop containing nucleotide triphosphate hydrolases"/>
    <property type="match status" value="1"/>
</dbReference>
<evidence type="ECO:0000313" key="5">
    <source>
        <dbReference type="EMBL" id="UNZ01825.1"/>
    </source>
</evidence>
<gene>
    <name evidence="5" type="primary">araG</name>
    <name evidence="5" type="ORF">SRIMR7_06715</name>
</gene>
<organism evidence="5 6">
    <name type="scientific">Streptomyces rimosus subsp. rimosus</name>
    <dbReference type="NCBI Taxonomy" id="132474"/>
    <lineage>
        <taxon>Bacteria</taxon>
        <taxon>Bacillati</taxon>
        <taxon>Actinomycetota</taxon>
        <taxon>Actinomycetes</taxon>
        <taxon>Kitasatosporales</taxon>
        <taxon>Streptomycetaceae</taxon>
        <taxon>Streptomyces</taxon>
    </lineage>
</organism>